<feature type="transmembrane region" description="Helical" evidence="1">
    <location>
        <begin position="297"/>
        <end position="318"/>
    </location>
</feature>
<accession>A0ABR8FTQ9</accession>
<protein>
    <submittedName>
        <fullName evidence="2">Uncharacterized protein</fullName>
    </submittedName>
</protein>
<gene>
    <name evidence="2" type="ORF">H6G74_10325</name>
</gene>
<evidence type="ECO:0000313" key="3">
    <source>
        <dbReference type="Proteomes" id="UP000603457"/>
    </source>
</evidence>
<keyword evidence="1" id="KW-1133">Transmembrane helix</keyword>
<organism evidence="2 3">
    <name type="scientific">Nostoc spongiaeforme FACHB-130</name>
    <dbReference type="NCBI Taxonomy" id="1357510"/>
    <lineage>
        <taxon>Bacteria</taxon>
        <taxon>Bacillati</taxon>
        <taxon>Cyanobacteriota</taxon>
        <taxon>Cyanophyceae</taxon>
        <taxon>Nostocales</taxon>
        <taxon>Nostocaceae</taxon>
        <taxon>Nostoc</taxon>
    </lineage>
</organism>
<keyword evidence="1" id="KW-0812">Transmembrane</keyword>
<sequence length="490" mass="55693">MADLETLVNELPKIVHSLRLNIGHAHDIMQQIVMINHAQEQLRNIQEKVKSSQLEKTPITTVASLDVVPKPVIDEDYTVYIYKYDYPGLLTAKFGQLPVDISLKQIQSKIEVWVDWGDLIQAIAADILSDIQLVQQLNLDASHDSIPATFQAVEEVLKIQLDLNKPKILQQQIQQIIQAQEDAFKIKERLEFIFDNIKQSHNLLSILLGVSAFCGKSGFALEWLDDDQELIISGDGRLQELTDIINDCEFYQSKIDALILQISTLRVKSEKKIPKPKTEQWKLFEFNPPKKFKQQHLTHYGGIFVVSLLALGFGGWIIKAELPKLQQIRSKINQEETAIANLKAAQNLGLEASGLVQSPPHPLVVWQQAESKWQEAIKLLENIPQKTSVFIKAKDKLVLYRLNHQAISQKVIVEKQALNNLATAHKLAIEANFLIQSSPHSRSIRRQAKSKWQQAIKILKTIPANTFVSQQAKETLINYQANYREISKNI</sequence>
<dbReference type="EMBL" id="JACJTB010000009">
    <property type="protein sequence ID" value="MBD2594722.1"/>
    <property type="molecule type" value="Genomic_DNA"/>
</dbReference>
<dbReference type="RefSeq" id="WP_190967570.1">
    <property type="nucleotide sequence ID" value="NZ_JACJTB010000009.1"/>
</dbReference>
<proteinExistence type="predicted"/>
<keyword evidence="1" id="KW-0472">Membrane</keyword>
<dbReference type="Proteomes" id="UP000603457">
    <property type="component" value="Unassembled WGS sequence"/>
</dbReference>
<comment type="caution">
    <text evidence="2">The sequence shown here is derived from an EMBL/GenBank/DDBJ whole genome shotgun (WGS) entry which is preliminary data.</text>
</comment>
<evidence type="ECO:0000256" key="1">
    <source>
        <dbReference type="SAM" id="Phobius"/>
    </source>
</evidence>
<keyword evidence="3" id="KW-1185">Reference proteome</keyword>
<name>A0ABR8FTQ9_9NOSO</name>
<evidence type="ECO:0000313" key="2">
    <source>
        <dbReference type="EMBL" id="MBD2594722.1"/>
    </source>
</evidence>
<reference evidence="2 3" key="1">
    <citation type="journal article" date="2020" name="ISME J.">
        <title>Comparative genomics reveals insights into cyanobacterial evolution and habitat adaptation.</title>
        <authorList>
            <person name="Chen M.Y."/>
            <person name="Teng W.K."/>
            <person name="Zhao L."/>
            <person name="Hu C.X."/>
            <person name="Zhou Y.K."/>
            <person name="Han B.P."/>
            <person name="Song L.R."/>
            <person name="Shu W.S."/>
        </authorList>
    </citation>
    <scope>NUCLEOTIDE SEQUENCE [LARGE SCALE GENOMIC DNA]</scope>
    <source>
        <strain evidence="2 3">FACHB-130</strain>
    </source>
</reference>